<protein>
    <submittedName>
        <fullName evidence="2">Uncharacterized protein</fullName>
    </submittedName>
</protein>
<dbReference type="Proteomes" id="UP000501113">
    <property type="component" value="Segment"/>
</dbReference>
<evidence type="ECO:0000313" key="2">
    <source>
        <dbReference type="EMBL" id="BCB67449.1"/>
    </source>
</evidence>
<feature type="transmembrane region" description="Helical" evidence="1">
    <location>
        <begin position="26"/>
        <end position="49"/>
    </location>
</feature>
<keyword evidence="1" id="KW-1133">Transmembrane helix</keyword>
<name>A0A6F8X2J1_9VIRU</name>
<accession>A0A6F8X2J1</accession>
<sequence>MLSQLTFIIFIGNVNALYPAFTSVTLTCTLISIFFIFIILLLGAFYLFFKIYSILF</sequence>
<keyword evidence="1" id="KW-0472">Membrane</keyword>
<proteinExistence type="predicted"/>
<evidence type="ECO:0000256" key="1">
    <source>
        <dbReference type="SAM" id="Phobius"/>
    </source>
</evidence>
<organism evidence="2">
    <name type="scientific">Lymphocystis disease virus 2</name>
    <dbReference type="NCBI Taxonomy" id="159183"/>
    <lineage>
        <taxon>Viruses</taxon>
        <taxon>Varidnaviria</taxon>
        <taxon>Bamfordvirae</taxon>
        <taxon>Nucleocytoviricota</taxon>
        <taxon>Megaviricetes</taxon>
        <taxon>Pimascovirales</taxon>
        <taxon>Pimascovirales incertae sedis</taxon>
        <taxon>Iridoviridae</taxon>
        <taxon>Alphairidovirinae</taxon>
        <taxon>Lymphocystivirus</taxon>
        <taxon>Lymphocystivirus paralichthys1</taxon>
    </lineage>
</organism>
<keyword evidence="1" id="KW-0812">Transmembrane</keyword>
<dbReference type="EMBL" id="LC534415">
    <property type="protein sequence ID" value="BCB67449.1"/>
    <property type="molecule type" value="Genomic_DNA"/>
</dbReference>
<reference evidence="2" key="1">
    <citation type="journal article" date="2021" name="Microbiol. Resour. Announc.">
        <title>Genome Sequence of Lymphocystis Disease Virus 2 LCDV-JP_Oita_2018, Isolated from a Diseased Japanese Flounder (Paralichthys olivaceus) in Japan.</title>
        <authorList>
            <person name="Kawato S."/>
            <person name="Nozaki R."/>
            <person name="Hirono I."/>
            <person name="Kondo H."/>
        </authorList>
    </citation>
    <scope>NUCLEOTIDE SEQUENCE</scope>
    <source>
        <strain evidence="2">LCDV-JP_Oita_2018</strain>
    </source>
</reference>